<reference evidence="1 3" key="1">
    <citation type="journal article" date="2011" name="Nature">
        <title>The Medicago genome provides insight into the evolution of rhizobial symbioses.</title>
        <authorList>
            <person name="Young N.D."/>
            <person name="Debelle F."/>
            <person name="Oldroyd G.E."/>
            <person name="Geurts R."/>
            <person name="Cannon S.B."/>
            <person name="Udvardi M.K."/>
            <person name="Benedito V.A."/>
            <person name="Mayer K.F."/>
            <person name="Gouzy J."/>
            <person name="Schoof H."/>
            <person name="Van de Peer Y."/>
            <person name="Proost S."/>
            <person name="Cook D.R."/>
            <person name="Meyers B.C."/>
            <person name="Spannagl M."/>
            <person name="Cheung F."/>
            <person name="De Mita S."/>
            <person name="Krishnakumar V."/>
            <person name="Gundlach H."/>
            <person name="Zhou S."/>
            <person name="Mudge J."/>
            <person name="Bharti A.K."/>
            <person name="Murray J.D."/>
            <person name="Naoumkina M.A."/>
            <person name="Rosen B."/>
            <person name="Silverstein K.A."/>
            <person name="Tang H."/>
            <person name="Rombauts S."/>
            <person name="Zhao P.X."/>
            <person name="Zhou P."/>
            <person name="Barbe V."/>
            <person name="Bardou P."/>
            <person name="Bechner M."/>
            <person name="Bellec A."/>
            <person name="Berger A."/>
            <person name="Berges H."/>
            <person name="Bidwell S."/>
            <person name="Bisseling T."/>
            <person name="Choisne N."/>
            <person name="Couloux A."/>
            <person name="Denny R."/>
            <person name="Deshpande S."/>
            <person name="Dai X."/>
            <person name="Doyle J.J."/>
            <person name="Dudez A.M."/>
            <person name="Farmer A.D."/>
            <person name="Fouteau S."/>
            <person name="Franken C."/>
            <person name="Gibelin C."/>
            <person name="Gish J."/>
            <person name="Goldstein S."/>
            <person name="Gonzalez A.J."/>
            <person name="Green P.J."/>
            <person name="Hallab A."/>
            <person name="Hartog M."/>
            <person name="Hua A."/>
            <person name="Humphray S.J."/>
            <person name="Jeong D.H."/>
            <person name="Jing Y."/>
            <person name="Jocker A."/>
            <person name="Kenton S.M."/>
            <person name="Kim D.J."/>
            <person name="Klee K."/>
            <person name="Lai H."/>
            <person name="Lang C."/>
            <person name="Lin S."/>
            <person name="Macmil S.L."/>
            <person name="Magdelenat G."/>
            <person name="Matthews L."/>
            <person name="McCorrison J."/>
            <person name="Monaghan E.L."/>
            <person name="Mun J.H."/>
            <person name="Najar F.Z."/>
            <person name="Nicholson C."/>
            <person name="Noirot C."/>
            <person name="O'Bleness M."/>
            <person name="Paule C.R."/>
            <person name="Poulain J."/>
            <person name="Prion F."/>
            <person name="Qin B."/>
            <person name="Qu C."/>
            <person name="Retzel E.F."/>
            <person name="Riddle C."/>
            <person name="Sallet E."/>
            <person name="Samain S."/>
            <person name="Samson N."/>
            <person name="Sanders I."/>
            <person name="Saurat O."/>
            <person name="Scarpelli C."/>
            <person name="Schiex T."/>
            <person name="Segurens B."/>
            <person name="Severin A.J."/>
            <person name="Sherrier D.J."/>
            <person name="Shi R."/>
            <person name="Sims S."/>
            <person name="Singer S.R."/>
            <person name="Sinharoy S."/>
            <person name="Sterck L."/>
            <person name="Viollet A."/>
            <person name="Wang B.B."/>
            <person name="Wang K."/>
            <person name="Wang M."/>
            <person name="Wang X."/>
            <person name="Warfsmann J."/>
            <person name="Weissenbach J."/>
            <person name="White D.D."/>
            <person name="White J.D."/>
            <person name="Wiley G.B."/>
            <person name="Wincker P."/>
            <person name="Xing Y."/>
            <person name="Yang L."/>
            <person name="Yao Z."/>
            <person name="Ying F."/>
            <person name="Zhai J."/>
            <person name="Zhou L."/>
            <person name="Zuber A."/>
            <person name="Denarie J."/>
            <person name="Dixon R.A."/>
            <person name="May G.D."/>
            <person name="Schwartz D.C."/>
            <person name="Rogers J."/>
            <person name="Quetier F."/>
            <person name="Town C.D."/>
            <person name="Roe B.A."/>
        </authorList>
    </citation>
    <scope>NUCLEOTIDE SEQUENCE [LARGE SCALE GENOMIC DNA]</scope>
    <source>
        <strain evidence="1">A17</strain>
        <strain evidence="2 3">cv. Jemalong A17</strain>
    </source>
</reference>
<dbReference type="HOGENOM" id="CLU_2870982_0_0_1"/>
<evidence type="ECO:0000313" key="2">
    <source>
        <dbReference type="EnsemblPlants" id="KEH33007"/>
    </source>
</evidence>
<proteinExistence type="predicted"/>
<reference evidence="2" key="3">
    <citation type="submission" date="2015-04" db="UniProtKB">
        <authorList>
            <consortium name="EnsemblPlants"/>
        </authorList>
    </citation>
    <scope>IDENTIFICATION</scope>
    <source>
        <strain evidence="2">cv. Jemalong A17</strain>
    </source>
</reference>
<evidence type="ECO:0000313" key="1">
    <source>
        <dbReference type="EMBL" id="KEH33007.1"/>
    </source>
</evidence>
<dbReference type="EMBL" id="CM001219">
    <property type="protein sequence ID" value="KEH33007.1"/>
    <property type="molecule type" value="Genomic_DNA"/>
</dbReference>
<dbReference type="Proteomes" id="UP000002051">
    <property type="component" value="Chromosome 3"/>
</dbReference>
<evidence type="ECO:0000313" key="3">
    <source>
        <dbReference type="Proteomes" id="UP000002051"/>
    </source>
</evidence>
<protein>
    <submittedName>
        <fullName evidence="1 2">Uncharacterized protein</fullName>
    </submittedName>
</protein>
<organism evidence="1 3">
    <name type="scientific">Medicago truncatula</name>
    <name type="common">Barrel medic</name>
    <name type="synonym">Medicago tribuloides</name>
    <dbReference type="NCBI Taxonomy" id="3880"/>
    <lineage>
        <taxon>Eukaryota</taxon>
        <taxon>Viridiplantae</taxon>
        <taxon>Streptophyta</taxon>
        <taxon>Embryophyta</taxon>
        <taxon>Tracheophyta</taxon>
        <taxon>Spermatophyta</taxon>
        <taxon>Magnoliopsida</taxon>
        <taxon>eudicotyledons</taxon>
        <taxon>Gunneridae</taxon>
        <taxon>Pentapetalae</taxon>
        <taxon>rosids</taxon>
        <taxon>fabids</taxon>
        <taxon>Fabales</taxon>
        <taxon>Fabaceae</taxon>
        <taxon>Papilionoideae</taxon>
        <taxon>50 kb inversion clade</taxon>
        <taxon>NPAAA clade</taxon>
        <taxon>Hologalegina</taxon>
        <taxon>IRL clade</taxon>
        <taxon>Trifolieae</taxon>
        <taxon>Medicago</taxon>
    </lineage>
</organism>
<sequence>MDGLKVVEYFNWTLEQREMCTCRHSDAQLGGQCIIICRSRSSNFGHPSYSPYKKLEPDIPLLHI</sequence>
<gene>
    <name evidence="1" type="ordered locus">MTR_3g014335</name>
</gene>
<name>A0A072UTQ4_MEDTR</name>
<dbReference type="AlphaFoldDB" id="A0A072UTQ4"/>
<reference evidence="1 3" key="2">
    <citation type="journal article" date="2014" name="BMC Genomics">
        <title>An improved genome release (version Mt4.0) for the model legume Medicago truncatula.</title>
        <authorList>
            <person name="Tang H."/>
            <person name="Krishnakumar V."/>
            <person name="Bidwell S."/>
            <person name="Rosen B."/>
            <person name="Chan A."/>
            <person name="Zhou S."/>
            <person name="Gentzbittel L."/>
            <person name="Childs K.L."/>
            <person name="Yandell M."/>
            <person name="Gundlach H."/>
            <person name="Mayer K.F."/>
            <person name="Schwartz D.C."/>
            <person name="Town C.D."/>
        </authorList>
    </citation>
    <scope>GENOME REANNOTATION</scope>
    <source>
        <strain evidence="1">A17</strain>
        <strain evidence="2 3">cv. Jemalong A17</strain>
    </source>
</reference>
<dbReference type="EnsemblPlants" id="KEH33007">
    <property type="protein sequence ID" value="KEH33007"/>
    <property type="gene ID" value="MTR_3g014335"/>
</dbReference>
<accession>A0A072UTQ4</accession>
<keyword evidence="3" id="KW-1185">Reference proteome</keyword>